<gene>
    <name evidence="3" type="ORF">OJ962_22255</name>
</gene>
<accession>A0ABT4RNV3</accession>
<evidence type="ECO:0000313" key="4">
    <source>
        <dbReference type="Proteomes" id="UP001147700"/>
    </source>
</evidence>
<evidence type="ECO:0000256" key="1">
    <source>
        <dbReference type="SAM" id="SignalP"/>
    </source>
</evidence>
<dbReference type="RefSeq" id="WP_202956836.1">
    <property type="nucleotide sequence ID" value="NZ_JAPCID010000036.1"/>
</dbReference>
<keyword evidence="4" id="KW-1185">Reference proteome</keyword>
<dbReference type="Gene3D" id="2.60.40.10">
    <property type="entry name" value="Immunoglobulins"/>
    <property type="match status" value="1"/>
</dbReference>
<name>A0ABT4RNV3_9ACTN</name>
<protein>
    <recommendedName>
        <fullName evidence="2">CARDB domain-containing protein</fullName>
    </recommendedName>
</protein>
<sequence length="233" mass="25068">MIRWRRITGLAAALFCLITPAAHAAPLGKAVLAQCEPATGEAVFEGRQTAYRETRMQMRFTLQVGQGKARFRKVAADGFDEWITVPAGFGKYTYEKTVEGLLPGSNYRTVVTFRWKHPNGRTARTERSTSAVCRVPESRPDLVLRDVADDAAGYVAQVINRGRSAAGAFDVSFIVGGVPLGTARVAGLEPGQSIDVFLPGPPCTDGEALEAVVDPGTEVDESNEENDTFTASC</sequence>
<keyword evidence="1" id="KW-0732">Signal</keyword>
<dbReference type="Pfam" id="PF07705">
    <property type="entry name" value="CARDB"/>
    <property type="match status" value="1"/>
</dbReference>
<dbReference type="EMBL" id="JAPCID010000036">
    <property type="protein sequence ID" value="MDA0140238.1"/>
    <property type="molecule type" value="Genomic_DNA"/>
</dbReference>
<reference evidence="3" key="1">
    <citation type="submission" date="2022-10" db="EMBL/GenBank/DDBJ databases">
        <title>The WGS of Solirubrobacter sp. CPCC 204708.</title>
        <authorList>
            <person name="Jiang Z."/>
        </authorList>
    </citation>
    <scope>NUCLEOTIDE SEQUENCE</scope>
    <source>
        <strain evidence="3">CPCC 204708</strain>
    </source>
</reference>
<organism evidence="3 4">
    <name type="scientific">Solirubrobacter deserti</name>
    <dbReference type="NCBI Taxonomy" id="2282478"/>
    <lineage>
        <taxon>Bacteria</taxon>
        <taxon>Bacillati</taxon>
        <taxon>Actinomycetota</taxon>
        <taxon>Thermoleophilia</taxon>
        <taxon>Solirubrobacterales</taxon>
        <taxon>Solirubrobacteraceae</taxon>
        <taxon>Solirubrobacter</taxon>
    </lineage>
</organism>
<dbReference type="Proteomes" id="UP001147700">
    <property type="component" value="Unassembled WGS sequence"/>
</dbReference>
<dbReference type="InterPro" id="IPR011635">
    <property type="entry name" value="CARDB"/>
</dbReference>
<feature type="domain" description="CARDB" evidence="2">
    <location>
        <begin position="154"/>
        <end position="230"/>
    </location>
</feature>
<feature type="signal peptide" evidence="1">
    <location>
        <begin position="1"/>
        <end position="24"/>
    </location>
</feature>
<evidence type="ECO:0000313" key="3">
    <source>
        <dbReference type="EMBL" id="MDA0140238.1"/>
    </source>
</evidence>
<proteinExistence type="predicted"/>
<dbReference type="InterPro" id="IPR013783">
    <property type="entry name" value="Ig-like_fold"/>
</dbReference>
<comment type="caution">
    <text evidence="3">The sequence shown here is derived from an EMBL/GenBank/DDBJ whole genome shotgun (WGS) entry which is preliminary data.</text>
</comment>
<feature type="chain" id="PRO_5045489221" description="CARDB domain-containing protein" evidence="1">
    <location>
        <begin position="25"/>
        <end position="233"/>
    </location>
</feature>
<evidence type="ECO:0000259" key="2">
    <source>
        <dbReference type="Pfam" id="PF07705"/>
    </source>
</evidence>